<dbReference type="InterPro" id="IPR036264">
    <property type="entry name" value="Bact_exopeptidase_dim_dom"/>
</dbReference>
<feature type="binding site" evidence="2">
    <location>
        <position position="103"/>
    </location>
    <ligand>
        <name>Mn(2+)</name>
        <dbReference type="ChEBI" id="CHEBI:29035"/>
        <label>2</label>
    </ligand>
</feature>
<dbReference type="PANTHER" id="PTHR11014">
    <property type="entry name" value="PEPTIDASE M20 FAMILY MEMBER"/>
    <property type="match status" value="1"/>
</dbReference>
<dbReference type="GO" id="GO:0019877">
    <property type="term" value="P:diaminopimelate biosynthetic process"/>
    <property type="evidence" value="ECO:0007669"/>
    <property type="project" value="UniProtKB-ARBA"/>
</dbReference>
<dbReference type="SUPFAM" id="SSF53187">
    <property type="entry name" value="Zn-dependent exopeptidases"/>
    <property type="match status" value="1"/>
</dbReference>
<dbReference type="CDD" id="cd05666">
    <property type="entry name" value="M20_Acy1-like"/>
    <property type="match status" value="1"/>
</dbReference>
<evidence type="ECO:0000256" key="1">
    <source>
        <dbReference type="ARBA" id="ARBA00022801"/>
    </source>
</evidence>
<proteinExistence type="predicted"/>
<keyword evidence="1 4" id="KW-0378">Hydrolase</keyword>
<keyword evidence="5" id="KW-1185">Reference proteome</keyword>
<dbReference type="FunFam" id="3.30.70.360:FF:000001">
    <property type="entry name" value="N-acetyldiaminopimelate deacetylase"/>
    <property type="match status" value="1"/>
</dbReference>
<organism evidence="4 5">
    <name type="scientific">Phreatobacter aquaticus</name>
    <dbReference type="NCBI Taxonomy" id="2570229"/>
    <lineage>
        <taxon>Bacteria</taxon>
        <taxon>Pseudomonadati</taxon>
        <taxon>Pseudomonadota</taxon>
        <taxon>Alphaproteobacteria</taxon>
        <taxon>Hyphomicrobiales</taxon>
        <taxon>Phreatobacteraceae</taxon>
        <taxon>Phreatobacter</taxon>
    </lineage>
</organism>
<evidence type="ECO:0000259" key="3">
    <source>
        <dbReference type="Pfam" id="PF07687"/>
    </source>
</evidence>
<dbReference type="NCBIfam" id="TIGR01891">
    <property type="entry name" value="amidohydrolases"/>
    <property type="match status" value="1"/>
</dbReference>
<reference evidence="4 5" key="1">
    <citation type="submission" date="2019-04" db="EMBL/GenBank/DDBJ databases">
        <title>Phreatobacter aquaticus sp. nov.</title>
        <authorList>
            <person name="Choi A."/>
            <person name="Baek K."/>
        </authorList>
    </citation>
    <scope>NUCLEOTIDE SEQUENCE [LARGE SCALE GENOMIC DNA]</scope>
    <source>
        <strain evidence="4 5">NMCR1094</strain>
    </source>
</reference>
<dbReference type="OrthoDB" id="9777385at2"/>
<comment type="cofactor">
    <cofactor evidence="2">
        <name>Mn(2+)</name>
        <dbReference type="ChEBI" id="CHEBI:29035"/>
    </cofactor>
    <text evidence="2">The Mn(2+) ion enhances activity.</text>
</comment>
<dbReference type="PIRSF" id="PIRSF005962">
    <property type="entry name" value="Pept_M20D_amidohydro"/>
    <property type="match status" value="1"/>
</dbReference>
<dbReference type="SUPFAM" id="SSF55031">
    <property type="entry name" value="Bacterial exopeptidase dimerisation domain"/>
    <property type="match status" value="1"/>
</dbReference>
<feature type="binding site" evidence="2">
    <location>
        <position position="162"/>
    </location>
    <ligand>
        <name>Mn(2+)</name>
        <dbReference type="ChEBI" id="CHEBI:29035"/>
        <label>2</label>
    </ligand>
</feature>
<feature type="binding site" evidence="2">
    <location>
        <position position="136"/>
    </location>
    <ligand>
        <name>Mn(2+)</name>
        <dbReference type="ChEBI" id="CHEBI:29035"/>
        <label>2</label>
    </ligand>
</feature>
<evidence type="ECO:0000313" key="5">
    <source>
        <dbReference type="Proteomes" id="UP000298588"/>
    </source>
</evidence>
<accession>A0A4D7QL85</accession>
<feature type="binding site" evidence="2">
    <location>
        <position position="101"/>
    </location>
    <ligand>
        <name>Mn(2+)</name>
        <dbReference type="ChEBI" id="CHEBI:29035"/>
        <label>2</label>
    </ligand>
</feature>
<keyword evidence="2" id="KW-0479">Metal-binding</keyword>
<dbReference type="Proteomes" id="UP000298588">
    <property type="component" value="Chromosome"/>
</dbReference>
<dbReference type="Pfam" id="PF07687">
    <property type="entry name" value="M20_dimer"/>
    <property type="match status" value="1"/>
</dbReference>
<dbReference type="GO" id="GO:0050118">
    <property type="term" value="F:N-acetyldiaminopimelate deacetylase activity"/>
    <property type="evidence" value="ECO:0007669"/>
    <property type="project" value="UniProtKB-ARBA"/>
</dbReference>
<dbReference type="InterPro" id="IPR017439">
    <property type="entry name" value="Amidohydrolase"/>
</dbReference>
<keyword evidence="2" id="KW-0464">Manganese</keyword>
<dbReference type="InterPro" id="IPR011650">
    <property type="entry name" value="Peptidase_M20_dimer"/>
</dbReference>
<protein>
    <submittedName>
        <fullName evidence="4">Amidohydrolase</fullName>
    </submittedName>
</protein>
<dbReference type="Gene3D" id="3.40.630.10">
    <property type="entry name" value="Zn peptidases"/>
    <property type="match status" value="1"/>
</dbReference>
<evidence type="ECO:0000256" key="2">
    <source>
        <dbReference type="PIRSR" id="PIRSR005962-1"/>
    </source>
</evidence>
<feature type="binding site" evidence="2">
    <location>
        <position position="357"/>
    </location>
    <ligand>
        <name>Mn(2+)</name>
        <dbReference type="ChEBI" id="CHEBI:29035"/>
        <label>2</label>
    </ligand>
</feature>
<dbReference type="InterPro" id="IPR002933">
    <property type="entry name" value="Peptidase_M20"/>
</dbReference>
<dbReference type="PANTHER" id="PTHR11014:SF63">
    <property type="entry name" value="METALLOPEPTIDASE, PUTATIVE (AFU_ORTHOLOGUE AFUA_6G09600)-RELATED"/>
    <property type="match status" value="1"/>
</dbReference>
<gene>
    <name evidence="4" type="ORF">E8L99_10405</name>
</gene>
<sequence length="387" mass="41697">MGVIDTIKTFENDLIAWRHDLHAHPEIGFEEVRTSEFVARSLEAWGYEVHRNVGKTGVVGRLKVGTSARSIGLRADMDALPMDETTQLSYRSTIPGRMHACGHDGHTTSLLGAARYLAETRRFDGTVNLIFQPAEEGVGGARAMLADGLFERFPCDSVFGYHNAPKMPLGRFGIRPGLMMAGGGFFDIKIEGRGSHGAHPENGVDPVLVACHIVTALQSIASRNVGAIDGAVISCTRIEGGDAYNVIPNEAHIRGTARWFKPGILETIETNMKRIATGIATGFGARAEVDFRVIFAPLFNDPAEAEFLADVAASIGGEENVDRNRDFITGSEDFSFMLEKVPGAYINIGNGDSAPVHNPAYDFNDKVLPVAAAVYATLVERKLAPGA</sequence>
<dbReference type="RefSeq" id="WP_137099466.1">
    <property type="nucleotide sequence ID" value="NZ_CP039865.1"/>
</dbReference>
<dbReference type="EMBL" id="CP039865">
    <property type="protein sequence ID" value="QCK86134.1"/>
    <property type="molecule type" value="Genomic_DNA"/>
</dbReference>
<name>A0A4D7QL85_9HYPH</name>
<dbReference type="GO" id="GO:0046872">
    <property type="term" value="F:metal ion binding"/>
    <property type="evidence" value="ECO:0007669"/>
    <property type="project" value="UniProtKB-KW"/>
</dbReference>
<dbReference type="AlphaFoldDB" id="A0A4D7QL85"/>
<evidence type="ECO:0000313" key="4">
    <source>
        <dbReference type="EMBL" id="QCK86134.1"/>
    </source>
</evidence>
<dbReference type="KEGG" id="paqt:E8L99_10405"/>
<dbReference type="Pfam" id="PF01546">
    <property type="entry name" value="Peptidase_M20"/>
    <property type="match status" value="1"/>
</dbReference>
<dbReference type="Gene3D" id="3.30.70.360">
    <property type="match status" value="1"/>
</dbReference>
<feature type="domain" description="Peptidase M20 dimerisation" evidence="3">
    <location>
        <begin position="186"/>
        <end position="263"/>
    </location>
</feature>